<name>A0A0N8KQ29_9EURY</name>
<dbReference type="AlphaFoldDB" id="A0A0N8KQ29"/>
<accession>A0A0N8KQ29</accession>
<reference evidence="1 2" key="1">
    <citation type="submission" date="2015-09" db="EMBL/GenBank/DDBJ databases">
        <title>A metagenomics-based metabolic model of nitrate-dependent anaerobic oxidation of methane by Methanoperedens-like archaea.</title>
        <authorList>
            <person name="Arshad A."/>
            <person name="Speth D.R."/>
            <person name="De Graaf R.M."/>
            <person name="Op Den Camp H.J."/>
            <person name="Jetten M.S."/>
            <person name="Welte C.U."/>
        </authorList>
    </citation>
    <scope>NUCLEOTIDE SEQUENCE [LARGE SCALE GENOMIC DNA]</scope>
</reference>
<organism evidence="1 2">
    <name type="scientific">Candidatus Methanoperedens nitratireducens</name>
    <dbReference type="NCBI Taxonomy" id="1392998"/>
    <lineage>
        <taxon>Archaea</taxon>
        <taxon>Methanobacteriati</taxon>
        <taxon>Methanobacteriota</taxon>
        <taxon>Stenosarchaea group</taxon>
        <taxon>Methanomicrobia</taxon>
        <taxon>Methanosarcinales</taxon>
        <taxon>ANME-2 cluster</taxon>
        <taxon>Candidatus Methanoperedentaceae</taxon>
        <taxon>Candidatus Methanoperedens</taxon>
    </lineage>
</organism>
<proteinExistence type="predicted"/>
<sequence length="45" mass="5366">MKPYRVDLSLDEFQFIRILIKVQRFNPDPVLIGLRKKFTIDEGES</sequence>
<gene>
    <name evidence="1" type="ORF">MPEBLZ_04460</name>
</gene>
<evidence type="ECO:0000313" key="2">
    <source>
        <dbReference type="Proteomes" id="UP000050360"/>
    </source>
</evidence>
<evidence type="ECO:0000313" key="1">
    <source>
        <dbReference type="EMBL" id="KPQ40986.1"/>
    </source>
</evidence>
<protein>
    <submittedName>
        <fullName evidence="1">Uncharacterized protein</fullName>
    </submittedName>
</protein>
<comment type="caution">
    <text evidence="1">The sequence shown here is derived from an EMBL/GenBank/DDBJ whole genome shotgun (WGS) entry which is preliminary data.</text>
</comment>
<dbReference type="EMBL" id="LKCM01000470">
    <property type="protein sequence ID" value="KPQ40986.1"/>
    <property type="molecule type" value="Genomic_DNA"/>
</dbReference>
<dbReference type="Proteomes" id="UP000050360">
    <property type="component" value="Unassembled WGS sequence"/>
</dbReference>